<evidence type="ECO:0000256" key="9">
    <source>
        <dbReference type="SAM" id="Coils"/>
    </source>
</evidence>
<dbReference type="InterPro" id="IPR012337">
    <property type="entry name" value="RNaseH-like_sf"/>
</dbReference>
<keyword evidence="6" id="KW-0235">DNA replication</keyword>
<evidence type="ECO:0000256" key="1">
    <source>
        <dbReference type="ARBA" id="ARBA00005755"/>
    </source>
</evidence>
<protein>
    <recommendedName>
        <fullName evidence="2">DNA-directed DNA polymerase</fullName>
        <ecNumber evidence="2">2.7.7.7</ecNumber>
    </recommendedName>
</protein>
<keyword evidence="6" id="KW-1194">Viral DNA replication</keyword>
<dbReference type="GO" id="GO:0000166">
    <property type="term" value="F:nucleotide binding"/>
    <property type="evidence" value="ECO:0007669"/>
    <property type="project" value="InterPro"/>
</dbReference>
<evidence type="ECO:0000256" key="8">
    <source>
        <dbReference type="ARBA" id="ARBA00049244"/>
    </source>
</evidence>
<evidence type="ECO:0000256" key="5">
    <source>
        <dbReference type="ARBA" id="ARBA00022932"/>
    </source>
</evidence>
<dbReference type="InterPro" id="IPR042087">
    <property type="entry name" value="DNA_pol_B_thumb"/>
</dbReference>
<comment type="similarity">
    <text evidence="1">Belongs to the DNA polymerase type-B family.</text>
</comment>
<evidence type="ECO:0000259" key="10">
    <source>
        <dbReference type="Pfam" id="PF00136"/>
    </source>
</evidence>
<feature type="coiled-coil region" evidence="9">
    <location>
        <begin position="803"/>
        <end position="830"/>
    </location>
</feature>
<accession>A0A5B8RHR6</accession>
<dbReference type="GO" id="GO:0003677">
    <property type="term" value="F:DNA binding"/>
    <property type="evidence" value="ECO:0007669"/>
    <property type="project" value="UniProtKB-KW"/>
</dbReference>
<dbReference type="Gene3D" id="3.30.342.10">
    <property type="entry name" value="DNA Polymerase, chain B, domain 1"/>
    <property type="match status" value="1"/>
</dbReference>
<dbReference type="Gene3D" id="3.90.1600.10">
    <property type="entry name" value="Palm domain of DNA polymerase"/>
    <property type="match status" value="2"/>
</dbReference>
<dbReference type="GO" id="GO:0006287">
    <property type="term" value="P:base-excision repair, gap-filling"/>
    <property type="evidence" value="ECO:0007669"/>
    <property type="project" value="TreeGrafter"/>
</dbReference>
<dbReference type="InterPro" id="IPR036397">
    <property type="entry name" value="RNaseH_sf"/>
</dbReference>
<dbReference type="Gene3D" id="1.10.132.60">
    <property type="entry name" value="DNA polymerase family B, C-terminal domain"/>
    <property type="match status" value="1"/>
</dbReference>
<keyword evidence="3" id="KW-0808">Transferase</keyword>
<dbReference type="PANTHER" id="PTHR10322:SF23">
    <property type="entry name" value="DNA POLYMERASE DELTA CATALYTIC SUBUNIT"/>
    <property type="match status" value="1"/>
</dbReference>
<dbReference type="Pfam" id="PF03104">
    <property type="entry name" value="DNA_pol_B_exo1"/>
    <property type="match status" value="1"/>
</dbReference>
<dbReference type="GO" id="GO:0045004">
    <property type="term" value="P:DNA replication proofreading"/>
    <property type="evidence" value="ECO:0007669"/>
    <property type="project" value="TreeGrafter"/>
</dbReference>
<proteinExistence type="inferred from homology"/>
<evidence type="ECO:0000259" key="11">
    <source>
        <dbReference type="Pfam" id="PF03104"/>
    </source>
</evidence>
<keyword evidence="5" id="KW-0239">DNA-directed DNA polymerase</keyword>
<dbReference type="GO" id="GO:0008296">
    <property type="term" value="F:3'-5'-DNA exonuclease activity"/>
    <property type="evidence" value="ECO:0007669"/>
    <property type="project" value="TreeGrafter"/>
</dbReference>
<sequence length="1276" mass="148129">MEKTMFAYSWHQTDDETKNWSKSKESLRIYGITDDGKTTCLIVNDFKPFVHIELPSSINWRQKIGGQPKVQKIMDYLNFILGDLKPVKNRTIFIDKYKLYGSNYVQTSPGVFQRKKFPYLVLFFESRKHIKNLEYKLKNTVDVPGFGKIKLNVRETNVSPILQLCVERNLPSAGWIGFKVEGRGALTGYGELVENKKKFTDCDEEYIISKNYIYSIDKHVPVKTKVMAWDIEVYSEDGNFPDAMKPGNVVFQISCIFFIVGTSYKQKYLLTLGDPLEYKENKNEEESIEGCGKDTIVYRFKTEEDLIIAFSSLQKREKPHITTGWNIFNFDTTFLLKRAKLHRCLPNFLLQGFPKDQLGKEKEVKWQSKAYGTTDLKFIDCEGILCIDLMDAVQKEHKLDSYSLNFVAKHFLGSKKDDLKPKEIFICYREGIKKEVKNIVIHPLSNNLNIYLGKEEILIENKKFKKPLKPFFRIQNAGKLVSDEDDSVFHVNYRGEVFSFLIAVHDEEKYETKTVSEFNNYKNTYGTYTLSAQKAMAKVGKYCVQDSVLVADIFEHLQTWLSFSEMSRTCTTPIMTIHVHGQQVKFFNQVYKYCYDHKTVTDKETYKVDEKERYRGAEVFDPVPGLKRNVVPLDFASLYPSLIIARNMCYSTFVDNDDIPDEMCHVMEWDDHVACSHDPKVIRKNAITEELEKLKKIANAKKMYTQGTRTYKKMMCSYLVMENTKEKSEMSKHLKDLDRENNELLNIVNKQTPGYIESIKKKISDLTSERSEITKKLSKSVMCVSNRRYRFLKEPKGILPTIIQNLLDARKNTRTEIKNYKSRLALLMTKENKSKEDINEITSIENLLPILDKRQNSYKISANSMYGATGVRVGALPFMPIAMCTTYMGRKSIVEVSQYLKELGGRVVYGDTDSNYVTFDDVVDKNVKVGTEEFSREMKKLWNHAIEIAKTISKKFDNPITLEFENAIYFKFLILTKKRYMYYTCGKDGNVLMDSNGKPKMGRRGVILSRRDNCKYMKDVYADVIDKIFDEQSENEILNGVVEKTLDLYTRQIEFTSCEKDENYLQNLIITKSVGDYGGDIATFEPVLGKNEKGEDKWKIGNYVVPLITDEIIKTCGTNGLPMTQNEIKYWYLERLPCQVQLEVKIKRRGHNKEEGQRLPYVVTDIGCKGKQSEKIESVEYFKAHSKVLKLDYGYYIERLIEPLDQVFQAVFKNCQEKETIYSDNFQKTKLFSIFEKRGKHSQANFTKELHKLCSVTKPKLINEIKSFSKPDLVFV</sequence>
<evidence type="ECO:0000256" key="4">
    <source>
        <dbReference type="ARBA" id="ARBA00022695"/>
    </source>
</evidence>
<evidence type="ECO:0000313" key="12">
    <source>
        <dbReference type="EMBL" id="QEA08186.1"/>
    </source>
</evidence>
<feature type="coiled-coil region" evidence="9">
    <location>
        <begin position="727"/>
        <end position="776"/>
    </location>
</feature>
<keyword evidence="4" id="KW-0548">Nucleotidyltransferase</keyword>
<feature type="domain" description="DNA-directed DNA polymerase family B multifunctional" evidence="10">
    <location>
        <begin position="824"/>
        <end position="1074"/>
    </location>
</feature>
<evidence type="ECO:0000256" key="6">
    <source>
        <dbReference type="ARBA" id="ARBA00023109"/>
    </source>
</evidence>
<dbReference type="SUPFAM" id="SSF53098">
    <property type="entry name" value="Ribonuclease H-like"/>
    <property type="match status" value="2"/>
</dbReference>
<dbReference type="Gene3D" id="1.10.287.690">
    <property type="entry name" value="Helix hairpin bin"/>
    <property type="match status" value="1"/>
</dbReference>
<dbReference type="EMBL" id="MN081869">
    <property type="protein sequence ID" value="QEA08186.1"/>
    <property type="molecule type" value="Genomic_DNA"/>
</dbReference>
<keyword evidence="7" id="KW-0238">DNA-binding</keyword>
<dbReference type="Pfam" id="PF00136">
    <property type="entry name" value="DNA_pol_B"/>
    <property type="match status" value="2"/>
</dbReference>
<feature type="domain" description="DNA-directed DNA polymerase family B multifunctional" evidence="10">
    <location>
        <begin position="577"/>
        <end position="680"/>
    </location>
</feature>
<dbReference type="InterPro" id="IPR043502">
    <property type="entry name" value="DNA/RNA_pol_sf"/>
</dbReference>
<dbReference type="InterPro" id="IPR023211">
    <property type="entry name" value="DNA_pol_palm_dom_sf"/>
</dbReference>
<evidence type="ECO:0000256" key="7">
    <source>
        <dbReference type="ARBA" id="ARBA00023125"/>
    </source>
</evidence>
<dbReference type="EC" id="2.7.7.7" evidence="2"/>
<dbReference type="SMART" id="SM00486">
    <property type="entry name" value="POLBc"/>
    <property type="match status" value="1"/>
</dbReference>
<dbReference type="InterPro" id="IPR006172">
    <property type="entry name" value="DNA-dir_DNA_pol_B"/>
</dbReference>
<dbReference type="SUPFAM" id="SSF56672">
    <property type="entry name" value="DNA/RNA polymerases"/>
    <property type="match status" value="1"/>
</dbReference>
<dbReference type="GO" id="GO:0039693">
    <property type="term" value="P:viral DNA genome replication"/>
    <property type="evidence" value="ECO:0007669"/>
    <property type="project" value="UniProtKB-KW"/>
</dbReference>
<organism evidence="12">
    <name type="scientific">Iridovirus Liz-CrIV</name>
    <dbReference type="NCBI Taxonomy" id="2594309"/>
    <lineage>
        <taxon>Viruses</taxon>
        <taxon>Varidnaviria</taxon>
        <taxon>Bamfordvirae</taxon>
        <taxon>Nucleocytoviricota</taxon>
        <taxon>Megaviricetes</taxon>
        <taxon>Pimascovirales</taxon>
        <taxon>Pimascovirales incertae sedis</taxon>
        <taxon>Iridoviridae</taxon>
    </lineage>
</organism>
<keyword evidence="9" id="KW-0175">Coiled coil</keyword>
<dbReference type="GO" id="GO:0006297">
    <property type="term" value="P:nucleotide-excision repair, DNA gap filling"/>
    <property type="evidence" value="ECO:0007669"/>
    <property type="project" value="TreeGrafter"/>
</dbReference>
<dbReference type="InterPro" id="IPR006134">
    <property type="entry name" value="DNA-dir_DNA_pol_B_multi_dom"/>
</dbReference>
<dbReference type="GO" id="GO:0003887">
    <property type="term" value="F:DNA-directed DNA polymerase activity"/>
    <property type="evidence" value="ECO:0007669"/>
    <property type="project" value="UniProtKB-KW"/>
</dbReference>
<evidence type="ECO:0000256" key="2">
    <source>
        <dbReference type="ARBA" id="ARBA00012417"/>
    </source>
</evidence>
<reference evidence="12" key="1">
    <citation type="journal article" date="2019" name="Viruses">
        <title>Detection and Characterization of Invertebrate Iridoviruses Found in Reptiles and Prey Insects in Europe over the Past Two Decades.</title>
        <authorList>
            <person name="Papp T."/>
            <person name="Marschang R.E."/>
        </authorList>
    </citation>
    <scope>NUCLEOTIDE SEQUENCE</scope>
    <source>
        <strain evidence="12">Liz-CrIV</strain>
    </source>
</reference>
<dbReference type="InterPro" id="IPR050240">
    <property type="entry name" value="DNA_pol_type-B"/>
</dbReference>
<comment type="catalytic activity">
    <reaction evidence="8">
        <text>DNA(n) + a 2'-deoxyribonucleoside 5'-triphosphate = DNA(n+1) + diphosphate</text>
        <dbReference type="Rhea" id="RHEA:22508"/>
        <dbReference type="Rhea" id="RHEA-COMP:17339"/>
        <dbReference type="Rhea" id="RHEA-COMP:17340"/>
        <dbReference type="ChEBI" id="CHEBI:33019"/>
        <dbReference type="ChEBI" id="CHEBI:61560"/>
        <dbReference type="ChEBI" id="CHEBI:173112"/>
        <dbReference type="EC" id="2.7.7.7"/>
    </reaction>
</comment>
<feature type="domain" description="DNA-directed DNA polymerase family B exonuclease" evidence="11">
    <location>
        <begin position="152"/>
        <end position="406"/>
    </location>
</feature>
<name>A0A5B8RHR6_9VIRU</name>
<dbReference type="InterPro" id="IPR006133">
    <property type="entry name" value="DNA-dir_DNA_pol_B_exonuc"/>
</dbReference>
<evidence type="ECO:0000256" key="3">
    <source>
        <dbReference type="ARBA" id="ARBA00022679"/>
    </source>
</evidence>
<dbReference type="Gene3D" id="3.30.420.10">
    <property type="entry name" value="Ribonuclease H-like superfamily/Ribonuclease H"/>
    <property type="match status" value="2"/>
</dbReference>
<dbReference type="PANTHER" id="PTHR10322">
    <property type="entry name" value="DNA POLYMERASE CATALYTIC SUBUNIT"/>
    <property type="match status" value="1"/>
</dbReference>